<dbReference type="PROSITE" id="PS50240">
    <property type="entry name" value="TRYPSIN_DOM"/>
    <property type="match status" value="2"/>
</dbReference>
<dbReference type="InterPro" id="IPR050430">
    <property type="entry name" value="Peptidase_S1"/>
</dbReference>
<feature type="chain" id="PRO_5036328506" evidence="6">
    <location>
        <begin position="20"/>
        <end position="381"/>
    </location>
</feature>
<feature type="signal peptide" evidence="6">
    <location>
        <begin position="1"/>
        <end position="19"/>
    </location>
</feature>
<dbReference type="FunFam" id="2.40.10.10:FF:000068">
    <property type="entry name" value="transmembrane protease serine 2"/>
    <property type="match status" value="2"/>
</dbReference>
<proteinExistence type="inferred from homology"/>
<evidence type="ECO:0000256" key="5">
    <source>
        <dbReference type="ARBA" id="ARBA00024195"/>
    </source>
</evidence>
<keyword evidence="1" id="KW-0645">Protease</keyword>
<feature type="domain" description="Peptidase S1" evidence="7">
    <location>
        <begin position="253"/>
        <end position="381"/>
    </location>
</feature>
<sequence>MHKSLFLLINLSIFQSISSHALPTRRIYGGTPAEPGQFPFQVSLRKETGDHFCGGAILSESWIITCAHCLPSITVQELKIVYGTMYYHGTEQLHSVSKIIVHQEWTHVHDTHSDIGLIQLEKPIVFNVLKRPIKIYTDQVKPGDEAVIFRGDMNNGSRPIILQHLKVTIISFDQCAEYKSDVKDTNICTQSPEGFGICFADSGGPLTKNDKLLGLASFTTRFDCANGAPDGYLRVSDFISWIQITDETPVRRIWGGNVAKSEYFRYQVSLRGIPGRKSNKHSCGGAILSKSWIITCAHCLQYFTPKTLRVVYGTIYNYGNETLHEVSKIIQHHEYKNDRQVHSDIGLVKLRYPIIFGKFVQPIEIYTEFVKEGDQATVSGW</sequence>
<dbReference type="EMBL" id="UFQS01000124">
    <property type="protein sequence ID" value="SSX00091.1"/>
    <property type="molecule type" value="Genomic_DNA"/>
</dbReference>
<dbReference type="OMA" id="WIITCAH"/>
<dbReference type="InterPro" id="IPR001254">
    <property type="entry name" value="Trypsin_dom"/>
</dbReference>
<dbReference type="Gene3D" id="2.40.10.10">
    <property type="entry name" value="Trypsin-like serine proteases"/>
    <property type="match status" value="2"/>
</dbReference>
<evidence type="ECO:0000256" key="4">
    <source>
        <dbReference type="ARBA" id="ARBA00023157"/>
    </source>
</evidence>
<dbReference type="InterPro" id="IPR009003">
    <property type="entry name" value="Peptidase_S1_PA"/>
</dbReference>
<keyword evidence="4" id="KW-1015">Disulfide bond</keyword>
<accession>A0A336K6J8</accession>
<dbReference type="SMART" id="SM00020">
    <property type="entry name" value="Tryp_SPc"/>
    <property type="match status" value="1"/>
</dbReference>
<dbReference type="PANTHER" id="PTHR24276:SF91">
    <property type="entry name" value="AT26814P-RELATED"/>
    <property type="match status" value="1"/>
</dbReference>
<keyword evidence="2" id="KW-0378">Hydrolase</keyword>
<dbReference type="GO" id="GO:0006508">
    <property type="term" value="P:proteolysis"/>
    <property type="evidence" value="ECO:0007669"/>
    <property type="project" value="UniProtKB-KW"/>
</dbReference>
<dbReference type="PANTHER" id="PTHR24276">
    <property type="entry name" value="POLYSERASE-RELATED"/>
    <property type="match status" value="1"/>
</dbReference>
<dbReference type="PRINTS" id="PR00722">
    <property type="entry name" value="CHYMOTRYPSIN"/>
</dbReference>
<dbReference type="EMBL" id="UFQT01000124">
    <property type="protein sequence ID" value="SSX20471.1"/>
    <property type="molecule type" value="Genomic_DNA"/>
</dbReference>
<protein>
    <submittedName>
        <fullName evidence="8">CSON001563 protein</fullName>
    </submittedName>
</protein>
<evidence type="ECO:0000256" key="1">
    <source>
        <dbReference type="ARBA" id="ARBA00022670"/>
    </source>
</evidence>
<evidence type="ECO:0000313" key="8">
    <source>
        <dbReference type="EMBL" id="SSX00091.1"/>
    </source>
</evidence>
<evidence type="ECO:0000313" key="9">
    <source>
        <dbReference type="EMBL" id="SSX20471.1"/>
    </source>
</evidence>
<dbReference type="VEuPathDB" id="VectorBase:CSON001563"/>
<evidence type="ECO:0000256" key="2">
    <source>
        <dbReference type="ARBA" id="ARBA00022801"/>
    </source>
</evidence>
<dbReference type="GO" id="GO:0004252">
    <property type="term" value="F:serine-type endopeptidase activity"/>
    <property type="evidence" value="ECO:0007669"/>
    <property type="project" value="InterPro"/>
</dbReference>
<dbReference type="InterPro" id="IPR043504">
    <property type="entry name" value="Peptidase_S1_PA_chymotrypsin"/>
</dbReference>
<name>A0A336K6J8_CULSO</name>
<dbReference type="Pfam" id="PF00089">
    <property type="entry name" value="Trypsin"/>
    <property type="match status" value="2"/>
</dbReference>
<dbReference type="SUPFAM" id="SSF50494">
    <property type="entry name" value="Trypsin-like serine proteases"/>
    <property type="match status" value="2"/>
</dbReference>
<reference evidence="9" key="2">
    <citation type="submission" date="2018-07" db="EMBL/GenBank/DDBJ databases">
        <authorList>
            <person name="Quirk P.G."/>
            <person name="Krulwich T.A."/>
        </authorList>
    </citation>
    <scope>NUCLEOTIDE SEQUENCE</scope>
</reference>
<comment type="similarity">
    <text evidence="5">Belongs to the peptidase S1 family. CLIP subfamily.</text>
</comment>
<dbReference type="AlphaFoldDB" id="A0A336K6J8"/>
<evidence type="ECO:0000256" key="6">
    <source>
        <dbReference type="SAM" id="SignalP"/>
    </source>
</evidence>
<dbReference type="CDD" id="cd00190">
    <property type="entry name" value="Tryp_SPc"/>
    <property type="match status" value="1"/>
</dbReference>
<dbReference type="InterPro" id="IPR001314">
    <property type="entry name" value="Peptidase_S1A"/>
</dbReference>
<gene>
    <name evidence="8" type="primary">CSON001563</name>
</gene>
<organism evidence="8">
    <name type="scientific">Culicoides sonorensis</name>
    <name type="common">Biting midge</name>
    <dbReference type="NCBI Taxonomy" id="179676"/>
    <lineage>
        <taxon>Eukaryota</taxon>
        <taxon>Metazoa</taxon>
        <taxon>Ecdysozoa</taxon>
        <taxon>Arthropoda</taxon>
        <taxon>Hexapoda</taxon>
        <taxon>Insecta</taxon>
        <taxon>Pterygota</taxon>
        <taxon>Neoptera</taxon>
        <taxon>Endopterygota</taxon>
        <taxon>Diptera</taxon>
        <taxon>Nematocera</taxon>
        <taxon>Chironomoidea</taxon>
        <taxon>Ceratopogonidae</taxon>
        <taxon>Ceratopogoninae</taxon>
        <taxon>Culicoides</taxon>
        <taxon>Monoculicoides</taxon>
    </lineage>
</organism>
<feature type="domain" description="Peptidase S1" evidence="7">
    <location>
        <begin position="27"/>
        <end position="247"/>
    </location>
</feature>
<evidence type="ECO:0000259" key="7">
    <source>
        <dbReference type="PROSITE" id="PS50240"/>
    </source>
</evidence>
<reference evidence="8" key="1">
    <citation type="submission" date="2018-04" db="EMBL/GenBank/DDBJ databases">
        <authorList>
            <person name="Go L.Y."/>
            <person name="Mitchell J.A."/>
        </authorList>
    </citation>
    <scope>NUCLEOTIDE SEQUENCE</scope>
    <source>
        <tissue evidence="8">Whole organism</tissue>
    </source>
</reference>
<keyword evidence="3" id="KW-0720">Serine protease</keyword>
<keyword evidence="6" id="KW-0732">Signal</keyword>
<evidence type="ECO:0000256" key="3">
    <source>
        <dbReference type="ARBA" id="ARBA00022825"/>
    </source>
</evidence>